<name>A0AAE0CFJ8_9CHLO</name>
<sequence length="441" mass="46967">MGDRLIAVKVIERCACALALMAPPETAFSVCDAEMSQADASYDLVESSLAAHDLALAVTAGEATGSAPYREIRQALLQLATLVQAVPPKPAIGGVGSEPEGCREQRLAVGPLAQVPPDGDVGGGHVAVLEQVEPERDGGVLSSSGHTGGSDRDSGDELCSADSEHRDGDHGFEKKEAERALEEARADAVGDVLQLLVDDTVLLSEQEAEQPWAEASEVIPGTGSTAPMDDADVAVEEALEALLQEVELLESGRAGEAEGWGPGAALEEHSLWLCGTEAAAGRHLLLLEQRLQALVAAYGMQSGLRKRPARGDDGVIGDRELRRRLVLLRDTAARTDAAERAAYARVEAELLQLLAMQKLEDARIRCATLQQKVAAVRQNRHRQIEKEMKAQNSVWVCMPPAPLSIGMPTGWCMHNPPCARKHARPGSCEGPDKEACTARIF</sequence>
<protein>
    <submittedName>
        <fullName evidence="2">Uncharacterized protein</fullName>
    </submittedName>
</protein>
<dbReference type="Proteomes" id="UP001190700">
    <property type="component" value="Unassembled WGS sequence"/>
</dbReference>
<feature type="compositionally biased region" description="Basic and acidic residues" evidence="1">
    <location>
        <begin position="162"/>
        <end position="177"/>
    </location>
</feature>
<evidence type="ECO:0000256" key="1">
    <source>
        <dbReference type="SAM" id="MobiDB-lite"/>
    </source>
</evidence>
<keyword evidence="3" id="KW-1185">Reference proteome</keyword>
<accession>A0AAE0CFJ8</accession>
<dbReference type="AlphaFoldDB" id="A0AAE0CFJ8"/>
<organism evidence="2 3">
    <name type="scientific">Cymbomonas tetramitiformis</name>
    <dbReference type="NCBI Taxonomy" id="36881"/>
    <lineage>
        <taxon>Eukaryota</taxon>
        <taxon>Viridiplantae</taxon>
        <taxon>Chlorophyta</taxon>
        <taxon>Pyramimonadophyceae</taxon>
        <taxon>Pyramimonadales</taxon>
        <taxon>Pyramimonadaceae</taxon>
        <taxon>Cymbomonas</taxon>
    </lineage>
</organism>
<feature type="region of interest" description="Disordered" evidence="1">
    <location>
        <begin position="134"/>
        <end position="177"/>
    </location>
</feature>
<reference evidence="2 3" key="1">
    <citation type="journal article" date="2015" name="Genome Biol. Evol.">
        <title>Comparative Genomics of a Bacterivorous Green Alga Reveals Evolutionary Causalities and Consequences of Phago-Mixotrophic Mode of Nutrition.</title>
        <authorList>
            <person name="Burns J.A."/>
            <person name="Paasch A."/>
            <person name="Narechania A."/>
            <person name="Kim E."/>
        </authorList>
    </citation>
    <scope>NUCLEOTIDE SEQUENCE [LARGE SCALE GENOMIC DNA]</scope>
    <source>
        <strain evidence="2 3">PLY_AMNH</strain>
    </source>
</reference>
<evidence type="ECO:0000313" key="3">
    <source>
        <dbReference type="Proteomes" id="UP001190700"/>
    </source>
</evidence>
<dbReference type="EMBL" id="LGRX02024131">
    <property type="protein sequence ID" value="KAK3254113.1"/>
    <property type="molecule type" value="Genomic_DNA"/>
</dbReference>
<comment type="caution">
    <text evidence="2">The sequence shown here is derived from an EMBL/GenBank/DDBJ whole genome shotgun (WGS) entry which is preliminary data.</text>
</comment>
<evidence type="ECO:0000313" key="2">
    <source>
        <dbReference type="EMBL" id="KAK3254113.1"/>
    </source>
</evidence>
<proteinExistence type="predicted"/>
<gene>
    <name evidence="2" type="ORF">CYMTET_36664</name>
</gene>